<dbReference type="GO" id="GO:0071111">
    <property type="term" value="F:cyclic-guanylate-specific phosphodiesterase activity"/>
    <property type="evidence" value="ECO:0007669"/>
    <property type="project" value="InterPro"/>
</dbReference>
<dbReference type="Pfam" id="PF00563">
    <property type="entry name" value="EAL"/>
    <property type="match status" value="1"/>
</dbReference>
<dbReference type="SMART" id="SM00052">
    <property type="entry name" value="EAL"/>
    <property type="match status" value="1"/>
</dbReference>
<dbReference type="Proteomes" id="UP000288178">
    <property type="component" value="Unassembled WGS sequence"/>
</dbReference>
<dbReference type="PANTHER" id="PTHR33121">
    <property type="entry name" value="CYCLIC DI-GMP PHOSPHODIESTERASE PDEF"/>
    <property type="match status" value="1"/>
</dbReference>
<dbReference type="PROSITE" id="PS50883">
    <property type="entry name" value="EAL"/>
    <property type="match status" value="1"/>
</dbReference>
<protein>
    <submittedName>
        <fullName evidence="3">EAL domain-containing protein</fullName>
    </submittedName>
</protein>
<dbReference type="PANTHER" id="PTHR33121:SF70">
    <property type="entry name" value="SIGNALING PROTEIN YKOW"/>
    <property type="match status" value="1"/>
</dbReference>
<keyword evidence="1" id="KW-0472">Membrane</keyword>
<dbReference type="OrthoDB" id="9813903at2"/>
<evidence type="ECO:0000256" key="1">
    <source>
        <dbReference type="SAM" id="Phobius"/>
    </source>
</evidence>
<evidence type="ECO:0000259" key="2">
    <source>
        <dbReference type="PROSITE" id="PS50883"/>
    </source>
</evidence>
<accession>A0A437JTH1</accession>
<sequence>MDMHAPGSRSTAAPQAPAQRAAANGQVPWVAAALAVTGVAAAAVWIGPTAAALTAAFAVAGLAWRARMSPAVPDGEPAAGAPPVPGMDVPTSPLASVVDTTLFFRPLRSLPELHLRGIEAELRWRLPGGELLPPLAWPQTLAPDTAAALLDAWLGTALPQFARWLPDLRERGGATMWLRLPAAWGALPTFGSRLTQALADAGLDPSCLVLRVPLQAQGRQARLPQAVLDLQAQGVTLAVDAFGAGSASLTHLDRLPVRTVCLAPSFVERAGPTTPQRWVVESTAKLAASMGMSTLAEGITQDSQVLALAVLGCDLGVGEVCGPWREASDAASGWSTSSTVRAA</sequence>
<dbReference type="RefSeq" id="WP_128199304.1">
    <property type="nucleotide sequence ID" value="NZ_SACT01000005.1"/>
</dbReference>
<proteinExistence type="predicted"/>
<keyword evidence="1" id="KW-0812">Transmembrane</keyword>
<dbReference type="InterPro" id="IPR001633">
    <property type="entry name" value="EAL_dom"/>
</dbReference>
<keyword evidence="1" id="KW-1133">Transmembrane helix</keyword>
<keyword evidence="4" id="KW-1185">Reference proteome</keyword>
<evidence type="ECO:0000313" key="4">
    <source>
        <dbReference type="Proteomes" id="UP000288178"/>
    </source>
</evidence>
<reference evidence="3 4" key="1">
    <citation type="submission" date="2019-01" db="EMBL/GenBank/DDBJ databases">
        <authorList>
            <person name="Chen W.-M."/>
        </authorList>
    </citation>
    <scope>NUCLEOTIDE SEQUENCE [LARGE SCALE GENOMIC DNA]</scope>
    <source>
        <strain evidence="3 4">ICH-3</strain>
    </source>
</reference>
<feature type="transmembrane region" description="Helical" evidence="1">
    <location>
        <begin position="29"/>
        <end position="59"/>
    </location>
</feature>
<feature type="domain" description="EAL" evidence="2">
    <location>
        <begin position="83"/>
        <end position="338"/>
    </location>
</feature>
<organism evidence="3 4">
    <name type="scientific">Rubrivivax albus</name>
    <dbReference type="NCBI Taxonomy" id="2499835"/>
    <lineage>
        <taxon>Bacteria</taxon>
        <taxon>Pseudomonadati</taxon>
        <taxon>Pseudomonadota</taxon>
        <taxon>Betaproteobacteria</taxon>
        <taxon>Burkholderiales</taxon>
        <taxon>Sphaerotilaceae</taxon>
        <taxon>Rubrivivax</taxon>
    </lineage>
</organism>
<name>A0A437JTH1_9BURK</name>
<evidence type="ECO:0000313" key="3">
    <source>
        <dbReference type="EMBL" id="RVT50477.1"/>
    </source>
</evidence>
<dbReference type="SUPFAM" id="SSF141868">
    <property type="entry name" value="EAL domain-like"/>
    <property type="match status" value="1"/>
</dbReference>
<comment type="caution">
    <text evidence="3">The sequence shown here is derived from an EMBL/GenBank/DDBJ whole genome shotgun (WGS) entry which is preliminary data.</text>
</comment>
<dbReference type="InterPro" id="IPR050706">
    <property type="entry name" value="Cyclic-di-GMP_PDE-like"/>
</dbReference>
<dbReference type="CDD" id="cd01948">
    <property type="entry name" value="EAL"/>
    <property type="match status" value="1"/>
</dbReference>
<dbReference type="Gene3D" id="3.20.20.450">
    <property type="entry name" value="EAL domain"/>
    <property type="match status" value="1"/>
</dbReference>
<dbReference type="EMBL" id="SACT01000005">
    <property type="protein sequence ID" value="RVT50477.1"/>
    <property type="molecule type" value="Genomic_DNA"/>
</dbReference>
<dbReference type="AlphaFoldDB" id="A0A437JTH1"/>
<dbReference type="InterPro" id="IPR035919">
    <property type="entry name" value="EAL_sf"/>
</dbReference>
<gene>
    <name evidence="3" type="ORF">ENE75_15850</name>
</gene>